<dbReference type="PANTHER" id="PTHR47506:SF1">
    <property type="entry name" value="HTH-TYPE TRANSCRIPTIONAL REGULATOR YJDC"/>
    <property type="match status" value="1"/>
</dbReference>
<gene>
    <name evidence="6" type="ORF">DYH56_11095</name>
</gene>
<dbReference type="PROSITE" id="PS50977">
    <property type="entry name" value="HTH_TETR_2"/>
    <property type="match status" value="1"/>
</dbReference>
<keyword evidence="1" id="KW-0805">Transcription regulation</keyword>
<dbReference type="Gene3D" id="1.10.357.10">
    <property type="entry name" value="Tetracycline Repressor, domain 2"/>
    <property type="match status" value="1"/>
</dbReference>
<dbReference type="InterPro" id="IPR001647">
    <property type="entry name" value="HTH_TetR"/>
</dbReference>
<dbReference type="EMBL" id="QUAJ01000020">
    <property type="protein sequence ID" value="REI40398.1"/>
    <property type="molecule type" value="Genomic_DNA"/>
</dbReference>
<evidence type="ECO:0000256" key="2">
    <source>
        <dbReference type="ARBA" id="ARBA00023125"/>
    </source>
</evidence>
<evidence type="ECO:0000256" key="4">
    <source>
        <dbReference type="PROSITE-ProRule" id="PRU00335"/>
    </source>
</evidence>
<evidence type="ECO:0000256" key="3">
    <source>
        <dbReference type="ARBA" id="ARBA00023163"/>
    </source>
</evidence>
<dbReference type="PRINTS" id="PR00455">
    <property type="entry name" value="HTHTETR"/>
</dbReference>
<accession>A0ABX9KFN7</accession>
<comment type="caution">
    <text evidence="6">The sequence shown here is derived from an EMBL/GenBank/DDBJ whole genome shotgun (WGS) entry which is preliminary data.</text>
</comment>
<evidence type="ECO:0000313" key="6">
    <source>
        <dbReference type="EMBL" id="REI40398.1"/>
    </source>
</evidence>
<sequence length="185" mass="21494">MNNTKSEIIRVALRMVSERGYEWLSFKKVADEVGIAKSSIYHYFKKKEDLGIAVMEVIEERIQKNKDEILTYESEKEKLDAYLIRADKEDTLYAEAMAQLAFNFNGLPPKLQEKFRKRSIKDYEFVLGILKRGAEKKEFSIKKDLEEAAMGIILMSIGGYLYGRVFHDENVDISKYITDSIINKN</sequence>
<dbReference type="InterPro" id="IPR036271">
    <property type="entry name" value="Tet_transcr_reg_TetR-rel_C_sf"/>
</dbReference>
<proteinExistence type="predicted"/>
<protein>
    <submittedName>
        <fullName evidence="6">TetR family transcriptional regulator</fullName>
    </submittedName>
</protein>
<dbReference type="InterPro" id="IPR009057">
    <property type="entry name" value="Homeodomain-like_sf"/>
</dbReference>
<name>A0ABX9KFN7_9FUSO</name>
<reference evidence="6 7" key="1">
    <citation type="submission" date="2018-08" db="EMBL/GenBank/DDBJ databases">
        <title>Draft genome sequence of Psychrilyobacter sp. strain SD5 isolated from Black Sea water.</title>
        <authorList>
            <person name="Yadav S."/>
            <person name="Villanueva L."/>
            <person name="Damste J.S.S."/>
        </authorList>
    </citation>
    <scope>NUCLEOTIDE SEQUENCE [LARGE SCALE GENOMIC DNA]</scope>
    <source>
        <strain evidence="6 7">SD5</strain>
    </source>
</reference>
<dbReference type="RefSeq" id="WP_114642940.1">
    <property type="nucleotide sequence ID" value="NZ_JAACIO010000021.1"/>
</dbReference>
<feature type="DNA-binding region" description="H-T-H motif" evidence="4">
    <location>
        <begin position="25"/>
        <end position="44"/>
    </location>
</feature>
<dbReference type="PANTHER" id="PTHR47506">
    <property type="entry name" value="TRANSCRIPTIONAL REGULATORY PROTEIN"/>
    <property type="match status" value="1"/>
</dbReference>
<dbReference type="Proteomes" id="UP000263486">
    <property type="component" value="Unassembled WGS sequence"/>
</dbReference>
<organism evidence="6 7">
    <name type="scientific">Psychrilyobacter piezotolerans</name>
    <dbReference type="NCBI Taxonomy" id="2293438"/>
    <lineage>
        <taxon>Bacteria</taxon>
        <taxon>Fusobacteriati</taxon>
        <taxon>Fusobacteriota</taxon>
        <taxon>Fusobacteriia</taxon>
        <taxon>Fusobacteriales</taxon>
        <taxon>Fusobacteriaceae</taxon>
        <taxon>Psychrilyobacter</taxon>
    </lineage>
</organism>
<evidence type="ECO:0000313" key="7">
    <source>
        <dbReference type="Proteomes" id="UP000263486"/>
    </source>
</evidence>
<dbReference type="Pfam" id="PF00440">
    <property type="entry name" value="TetR_N"/>
    <property type="match status" value="1"/>
</dbReference>
<keyword evidence="3" id="KW-0804">Transcription</keyword>
<feature type="domain" description="HTH tetR-type" evidence="5">
    <location>
        <begin position="2"/>
        <end position="62"/>
    </location>
</feature>
<keyword evidence="7" id="KW-1185">Reference proteome</keyword>
<dbReference type="SUPFAM" id="SSF46689">
    <property type="entry name" value="Homeodomain-like"/>
    <property type="match status" value="1"/>
</dbReference>
<dbReference type="SUPFAM" id="SSF48498">
    <property type="entry name" value="Tetracyclin repressor-like, C-terminal domain"/>
    <property type="match status" value="1"/>
</dbReference>
<evidence type="ECO:0000256" key="1">
    <source>
        <dbReference type="ARBA" id="ARBA00023015"/>
    </source>
</evidence>
<keyword evidence="2 4" id="KW-0238">DNA-binding</keyword>
<evidence type="ECO:0000259" key="5">
    <source>
        <dbReference type="PROSITE" id="PS50977"/>
    </source>
</evidence>